<evidence type="ECO:0000256" key="1">
    <source>
        <dbReference type="SAM" id="Phobius"/>
    </source>
</evidence>
<keyword evidence="1" id="KW-1133">Transmembrane helix</keyword>
<keyword evidence="3" id="KW-1185">Reference proteome</keyword>
<dbReference type="RefSeq" id="WP_216964374.1">
    <property type="nucleotide sequence ID" value="NZ_JAHOPB010000002.1"/>
</dbReference>
<sequence length="46" mass="5256">MAQDRRPGDTDMHRRQRGKNLFIAGFLIILAIMFFALTIVRMGGYG</sequence>
<organism evidence="2 3">
    <name type="scientific">Reyranella humidisoli</name>
    <dbReference type="NCBI Taxonomy" id="2849149"/>
    <lineage>
        <taxon>Bacteria</taxon>
        <taxon>Pseudomonadati</taxon>
        <taxon>Pseudomonadota</taxon>
        <taxon>Alphaproteobacteria</taxon>
        <taxon>Hyphomicrobiales</taxon>
        <taxon>Reyranellaceae</taxon>
        <taxon>Reyranella</taxon>
    </lineage>
</organism>
<evidence type="ECO:0008006" key="4">
    <source>
        <dbReference type="Google" id="ProtNLM"/>
    </source>
</evidence>
<gene>
    <name evidence="2" type="ORF">KQ910_19420</name>
</gene>
<keyword evidence="1" id="KW-0812">Transmembrane</keyword>
<feature type="transmembrane region" description="Helical" evidence="1">
    <location>
        <begin position="21"/>
        <end position="40"/>
    </location>
</feature>
<evidence type="ECO:0000313" key="2">
    <source>
        <dbReference type="EMBL" id="MBU8875951.1"/>
    </source>
</evidence>
<proteinExistence type="predicted"/>
<dbReference type="EMBL" id="JAHOPB010000002">
    <property type="protein sequence ID" value="MBU8875951.1"/>
    <property type="molecule type" value="Genomic_DNA"/>
</dbReference>
<dbReference type="Proteomes" id="UP000727907">
    <property type="component" value="Unassembled WGS sequence"/>
</dbReference>
<name>A0ABS6IMX4_9HYPH</name>
<keyword evidence="1" id="KW-0472">Membrane</keyword>
<accession>A0ABS6IMX4</accession>
<reference evidence="2 3" key="1">
    <citation type="submission" date="2021-06" db="EMBL/GenBank/DDBJ databases">
        <authorList>
            <person name="Lee D.H."/>
        </authorList>
    </citation>
    <scope>NUCLEOTIDE SEQUENCE [LARGE SCALE GENOMIC DNA]</scope>
    <source>
        <strain evidence="2 3">MMS21-HV4-11</strain>
    </source>
</reference>
<evidence type="ECO:0000313" key="3">
    <source>
        <dbReference type="Proteomes" id="UP000727907"/>
    </source>
</evidence>
<protein>
    <recommendedName>
        <fullName evidence="4">Cytochrome C oxidase assembly protein</fullName>
    </recommendedName>
</protein>
<comment type="caution">
    <text evidence="2">The sequence shown here is derived from an EMBL/GenBank/DDBJ whole genome shotgun (WGS) entry which is preliminary data.</text>
</comment>